<dbReference type="CDD" id="cd00090">
    <property type="entry name" value="HTH_ARSR"/>
    <property type="match status" value="1"/>
</dbReference>
<keyword evidence="4" id="KW-1185">Reference proteome</keyword>
<dbReference type="GO" id="GO:0003700">
    <property type="term" value="F:DNA-binding transcription factor activity"/>
    <property type="evidence" value="ECO:0007669"/>
    <property type="project" value="InterPro"/>
</dbReference>
<dbReference type="CDD" id="cd05403">
    <property type="entry name" value="NT_KNTase_like"/>
    <property type="match status" value="1"/>
</dbReference>
<dbReference type="Gene3D" id="1.10.10.10">
    <property type="entry name" value="Winged helix-like DNA-binding domain superfamily/Winged helix DNA-binding domain"/>
    <property type="match status" value="1"/>
</dbReference>
<name>A0A411HQ96_9GAMM</name>
<protein>
    <submittedName>
        <fullName evidence="3">Transcriptional regulator</fullName>
    </submittedName>
</protein>
<evidence type="ECO:0000313" key="4">
    <source>
        <dbReference type="Proteomes" id="UP000291562"/>
    </source>
</evidence>
<accession>A0A411HQ96</accession>
<evidence type="ECO:0000313" key="3">
    <source>
        <dbReference type="EMBL" id="QBB72616.1"/>
    </source>
</evidence>
<dbReference type="InterPro" id="IPR036388">
    <property type="entry name" value="WH-like_DNA-bd_sf"/>
</dbReference>
<dbReference type="Proteomes" id="UP000291562">
    <property type="component" value="Chromosome"/>
</dbReference>
<dbReference type="InterPro" id="IPR036390">
    <property type="entry name" value="WH_DNA-bd_sf"/>
</dbReference>
<dbReference type="AlphaFoldDB" id="A0A411HQ96"/>
<organism evidence="3 4">
    <name type="scientific">Pseudolysobacter antarcticus</name>
    <dbReference type="NCBI Taxonomy" id="2511995"/>
    <lineage>
        <taxon>Bacteria</taxon>
        <taxon>Pseudomonadati</taxon>
        <taxon>Pseudomonadota</taxon>
        <taxon>Gammaproteobacteria</taxon>
        <taxon>Lysobacterales</taxon>
        <taxon>Rhodanobacteraceae</taxon>
        <taxon>Pseudolysobacter</taxon>
    </lineage>
</organism>
<dbReference type="SMART" id="SM00418">
    <property type="entry name" value="HTH_ARSR"/>
    <property type="match status" value="1"/>
</dbReference>
<feature type="region of interest" description="Disordered" evidence="1">
    <location>
        <begin position="1"/>
        <end position="20"/>
    </location>
</feature>
<dbReference type="InterPro" id="IPR043519">
    <property type="entry name" value="NT_sf"/>
</dbReference>
<evidence type="ECO:0000259" key="2">
    <source>
        <dbReference type="SMART" id="SM00418"/>
    </source>
</evidence>
<evidence type="ECO:0000256" key="1">
    <source>
        <dbReference type="SAM" id="MobiDB-lite"/>
    </source>
</evidence>
<feature type="compositionally biased region" description="Basic residues" evidence="1">
    <location>
        <begin position="1"/>
        <end position="13"/>
    </location>
</feature>
<gene>
    <name evidence="3" type="ORF">ELE36_07680</name>
</gene>
<dbReference type="Gene3D" id="3.30.460.10">
    <property type="entry name" value="Beta Polymerase, domain 2"/>
    <property type="match status" value="1"/>
</dbReference>
<dbReference type="OrthoDB" id="8223306at2"/>
<dbReference type="InterPro" id="IPR002934">
    <property type="entry name" value="Polymerase_NTP_transf_dom"/>
</dbReference>
<reference evidence="3 4" key="1">
    <citation type="submission" date="2019-01" db="EMBL/GenBank/DDBJ databases">
        <title>Pseudolysobacter antarctica gen. nov., sp. nov., isolated from Fildes Peninsula, Antarctica.</title>
        <authorList>
            <person name="Wei Z."/>
            <person name="Peng F."/>
        </authorList>
    </citation>
    <scope>NUCLEOTIDE SEQUENCE [LARGE SCALE GENOMIC DNA]</scope>
    <source>
        <strain evidence="3 4">AQ6-296</strain>
    </source>
</reference>
<dbReference type="SUPFAM" id="SSF46785">
    <property type="entry name" value="Winged helix' DNA-binding domain"/>
    <property type="match status" value="1"/>
</dbReference>
<sequence>MGIKNRSVKRKVVSTHAPAPTQPGMGLADALFSATQQRVLALLFGQSQRSFFATELIELIGAGSGAVQRELRRLADSGLATVTRLGNQKHYQANPDSPVFAELRSLIQKTVGLVDPLRAALTPLQNHIVMALVYGSVAKNSAHAGSDIDVLIVADELALEDVYAALASAEKLLSRVIHPTLYTRAEFNKRRKQGNAFLTKMLAGQHILLIGSETDVTG</sequence>
<dbReference type="InterPro" id="IPR001845">
    <property type="entry name" value="HTH_ArsR_DNA-bd_dom"/>
</dbReference>
<dbReference type="GO" id="GO:0016779">
    <property type="term" value="F:nucleotidyltransferase activity"/>
    <property type="evidence" value="ECO:0007669"/>
    <property type="project" value="InterPro"/>
</dbReference>
<feature type="domain" description="HTH arsR-type" evidence="2">
    <location>
        <begin position="26"/>
        <end position="109"/>
    </location>
</feature>
<proteinExistence type="predicted"/>
<dbReference type="EMBL" id="CP035704">
    <property type="protein sequence ID" value="QBB72616.1"/>
    <property type="molecule type" value="Genomic_DNA"/>
</dbReference>
<dbReference type="KEGG" id="xbc:ELE36_07680"/>
<dbReference type="Pfam" id="PF01909">
    <property type="entry name" value="NTP_transf_2"/>
    <property type="match status" value="1"/>
</dbReference>
<dbReference type="InterPro" id="IPR011991">
    <property type="entry name" value="ArsR-like_HTH"/>
</dbReference>
<dbReference type="SUPFAM" id="SSF81301">
    <property type="entry name" value="Nucleotidyltransferase"/>
    <property type="match status" value="1"/>
</dbReference>